<dbReference type="GO" id="GO:0006357">
    <property type="term" value="P:regulation of transcription by RNA polymerase II"/>
    <property type="evidence" value="ECO:0007669"/>
    <property type="project" value="TreeGrafter"/>
</dbReference>
<feature type="compositionally biased region" description="Basic and acidic residues" evidence="14">
    <location>
        <begin position="447"/>
        <end position="465"/>
    </location>
</feature>
<feature type="compositionally biased region" description="Basic and acidic residues" evidence="14">
    <location>
        <begin position="476"/>
        <end position="493"/>
    </location>
</feature>
<dbReference type="OrthoDB" id="6159259at2759"/>
<dbReference type="Pfam" id="PF00076">
    <property type="entry name" value="RRM_1"/>
    <property type="match status" value="1"/>
</dbReference>
<keyword evidence="2" id="KW-0488">Methylation</keyword>
<feature type="compositionally biased region" description="Basic and acidic residues" evidence="14">
    <location>
        <begin position="738"/>
        <end position="783"/>
    </location>
</feature>
<dbReference type="GO" id="GO:0005634">
    <property type="term" value="C:nucleus"/>
    <property type="evidence" value="ECO:0007669"/>
    <property type="project" value="UniProtKB-SubCell"/>
</dbReference>
<evidence type="ECO:0000256" key="12">
    <source>
        <dbReference type="ARBA" id="ARBA00023242"/>
    </source>
</evidence>
<feature type="compositionally biased region" description="Polar residues" evidence="14">
    <location>
        <begin position="194"/>
        <end position="206"/>
    </location>
</feature>
<dbReference type="InterPro" id="IPR035979">
    <property type="entry name" value="RBD_domain_sf"/>
</dbReference>
<evidence type="ECO:0000256" key="9">
    <source>
        <dbReference type="ARBA" id="ARBA00023015"/>
    </source>
</evidence>
<evidence type="ECO:0000313" key="17">
    <source>
        <dbReference type="EMBL" id="CAH0110528.1"/>
    </source>
</evidence>
<feature type="compositionally biased region" description="Basic and acidic residues" evidence="14">
    <location>
        <begin position="688"/>
        <end position="697"/>
    </location>
</feature>
<dbReference type="InterPro" id="IPR034781">
    <property type="entry name" value="SAFB1_2_RBD"/>
</dbReference>
<feature type="region of interest" description="Disordered" evidence="14">
    <location>
        <begin position="373"/>
        <end position="393"/>
    </location>
</feature>
<evidence type="ECO:0000256" key="8">
    <source>
        <dbReference type="ARBA" id="ARBA00022990"/>
    </source>
</evidence>
<feature type="domain" description="RRM" evidence="15">
    <location>
        <begin position="297"/>
        <end position="375"/>
    </location>
</feature>
<dbReference type="InterPro" id="IPR003034">
    <property type="entry name" value="SAP_dom"/>
</dbReference>
<proteinExistence type="predicted"/>
<dbReference type="InterPro" id="IPR012677">
    <property type="entry name" value="Nucleotide-bd_a/b_plait_sf"/>
</dbReference>
<comment type="subcellular location">
    <subcellularLocation>
        <location evidence="1">Nucleus</location>
    </subcellularLocation>
</comment>
<feature type="compositionally biased region" description="Basic residues" evidence="14">
    <location>
        <begin position="494"/>
        <end position="505"/>
    </location>
</feature>
<feature type="compositionally biased region" description="Basic and acidic residues" evidence="14">
    <location>
        <begin position="796"/>
        <end position="823"/>
    </location>
</feature>
<feature type="compositionally biased region" description="Polar residues" evidence="14">
    <location>
        <begin position="431"/>
        <end position="440"/>
    </location>
</feature>
<feature type="compositionally biased region" description="Polar residues" evidence="14">
    <location>
        <begin position="219"/>
        <end position="228"/>
    </location>
</feature>
<dbReference type="AlphaFoldDB" id="A0A8J2WMN2"/>
<keyword evidence="11" id="KW-0804">Transcription</keyword>
<evidence type="ECO:0000256" key="6">
    <source>
        <dbReference type="ARBA" id="ARBA00022843"/>
    </source>
</evidence>
<dbReference type="SMART" id="SM00360">
    <property type="entry name" value="RRM"/>
    <property type="match status" value="1"/>
</dbReference>
<dbReference type="Proteomes" id="UP000789390">
    <property type="component" value="Unassembled WGS sequence"/>
</dbReference>
<dbReference type="GO" id="GO:0043565">
    <property type="term" value="F:sequence-specific DNA binding"/>
    <property type="evidence" value="ECO:0007669"/>
    <property type="project" value="TreeGrafter"/>
</dbReference>
<feature type="region of interest" description="Disordered" evidence="14">
    <location>
        <begin position="642"/>
        <end position="854"/>
    </location>
</feature>
<dbReference type="InterPro" id="IPR051738">
    <property type="entry name" value="SAF_Modulators"/>
</dbReference>
<dbReference type="SMART" id="SM00513">
    <property type="entry name" value="SAP"/>
    <property type="match status" value="1"/>
</dbReference>
<feature type="region of interest" description="Disordered" evidence="14">
    <location>
        <begin position="66"/>
        <end position="99"/>
    </location>
</feature>
<gene>
    <name evidence="17" type="ORF">DGAL_LOCUS14097</name>
</gene>
<dbReference type="PROSITE" id="PS50800">
    <property type="entry name" value="SAP"/>
    <property type="match status" value="1"/>
</dbReference>
<evidence type="ECO:0000256" key="14">
    <source>
        <dbReference type="SAM" id="MobiDB-lite"/>
    </source>
</evidence>
<organism evidence="17 18">
    <name type="scientific">Daphnia galeata</name>
    <dbReference type="NCBI Taxonomy" id="27404"/>
    <lineage>
        <taxon>Eukaryota</taxon>
        <taxon>Metazoa</taxon>
        <taxon>Ecdysozoa</taxon>
        <taxon>Arthropoda</taxon>
        <taxon>Crustacea</taxon>
        <taxon>Branchiopoda</taxon>
        <taxon>Diplostraca</taxon>
        <taxon>Cladocera</taxon>
        <taxon>Anomopoda</taxon>
        <taxon>Daphniidae</taxon>
        <taxon>Daphnia</taxon>
    </lineage>
</organism>
<keyword evidence="8" id="KW-0007">Acetylation</keyword>
<feature type="compositionally biased region" description="Low complexity" evidence="14">
    <location>
        <begin position="251"/>
        <end position="268"/>
    </location>
</feature>
<dbReference type="Gene3D" id="1.10.720.30">
    <property type="entry name" value="SAP domain"/>
    <property type="match status" value="1"/>
</dbReference>
<evidence type="ECO:0000259" key="16">
    <source>
        <dbReference type="PROSITE" id="PS50800"/>
    </source>
</evidence>
<accession>A0A8J2WMN2</accession>
<evidence type="ECO:0000256" key="1">
    <source>
        <dbReference type="ARBA" id="ARBA00004123"/>
    </source>
</evidence>
<dbReference type="PANTHER" id="PTHR15683">
    <property type="entry name" value="SCAFFOLD ATTACHMENT FACTOR B-RELATED"/>
    <property type="match status" value="1"/>
</dbReference>
<dbReference type="PANTHER" id="PTHR15683:SF8">
    <property type="entry name" value="SCAFFOLD ATTACHMENT FACTOR B, ISOFORM B"/>
    <property type="match status" value="1"/>
</dbReference>
<dbReference type="EMBL" id="CAKKLH010000303">
    <property type="protein sequence ID" value="CAH0110528.1"/>
    <property type="molecule type" value="Genomic_DNA"/>
</dbReference>
<evidence type="ECO:0000313" key="18">
    <source>
        <dbReference type="Proteomes" id="UP000789390"/>
    </source>
</evidence>
<evidence type="ECO:0000259" key="15">
    <source>
        <dbReference type="PROSITE" id="PS50102"/>
    </source>
</evidence>
<keyword evidence="10" id="KW-0238">DNA-binding</keyword>
<dbReference type="SUPFAM" id="SSF54928">
    <property type="entry name" value="RNA-binding domain, RBD"/>
    <property type="match status" value="1"/>
</dbReference>
<feature type="compositionally biased region" description="Basic and acidic residues" evidence="14">
    <location>
        <begin position="169"/>
        <end position="179"/>
    </location>
</feature>
<dbReference type="Pfam" id="PF02037">
    <property type="entry name" value="SAP"/>
    <property type="match status" value="1"/>
</dbReference>
<evidence type="ECO:0000256" key="7">
    <source>
        <dbReference type="ARBA" id="ARBA00022884"/>
    </source>
</evidence>
<feature type="compositionally biased region" description="Basic and acidic residues" evidence="14">
    <location>
        <begin position="271"/>
        <end position="285"/>
    </location>
</feature>
<evidence type="ECO:0000256" key="5">
    <source>
        <dbReference type="ARBA" id="ARBA00022553"/>
    </source>
</evidence>
<evidence type="ECO:0000256" key="13">
    <source>
        <dbReference type="PROSITE-ProRule" id="PRU00176"/>
    </source>
</evidence>
<sequence>MVGNAETVKRKIPDLRVVDLKNELEKRNLDKTGVKATLVDRLTKAVLEEGNNPEDYHFEIFEKKAGKRTSTGRQDHDVSDLESATDGADVSNANEFDEDLKDETECKKGIQVNDVNELQPFDVNEVKMDAPPQELGKIEFSGSQENSDVVEDCINLNVEDEENFEEEESHAKEKDEPPRRGLNLPQQREEKQQPKNQSVGVGSSGETLACGGGDELEISKTSSATFGDNNGDHEADEDGKESNCTGATLDSIASSASSGEKAKSGSIGVKDGMKTASKDDRDKKKNLGSFSSNGGSRNLWVSGLSTSTRATDLKHHFSKFGKVMGAKIVTYARTPGVRCFGYITMATSEDASKCIQYLHRTEIHGRMISVERTTGENGPRKADTKSSDSKIVASAGTEDEVLEKKCVDKIDETVADSSPLVKKVAEVTTPDVDTSGTTGDASVGGNVKEKEEEKLLTQGGDKDCKMAVVSSAQQQRENRERVNRERMERERKDRPRRPPSPHRPRQQVLTFQHIREEREKQRIRERERMERESERRRREEIARMREFERKQREEAIRLEKERERLRIERERLEREKAEILRLEREQQRLEREKIEAEREELKRRQARSLAKIEEVRRATKRTAPNDRDGYFVDRKRLSMEGSMRFDQSARFVDPKNNAGSGGHFGSSSTSLNSDYRGSKVSEPVRGGYENHARRFERPPPSSVSTTAGTSVITRRVVQEIANVRRDTRLPPPSPPPPPRDRLDDRRVVDRGRDERYDRGNRSREGFSDRDRERERERPRERGVGRGSTTEPIRNNRMQERDNRDRYASDSRGGKDHRYNERASEPWQRAPTSGNASASGGGVGSSKTNYGSNGNSNMLGNGVGLSANNNSWSGNGSAQQDRWGASSSSLMPVGRAMASTGSFNSNWTTSAPPLSGSTQYNPATGAISLNNTVIGQSGSVSYSADRYSRH</sequence>
<feature type="compositionally biased region" description="Low complexity" evidence="14">
    <location>
        <begin position="844"/>
        <end position="854"/>
    </location>
</feature>
<keyword evidence="7 13" id="KW-0694">RNA-binding</keyword>
<dbReference type="PROSITE" id="PS50102">
    <property type="entry name" value="RRM"/>
    <property type="match status" value="1"/>
</dbReference>
<name>A0A8J2WMN2_9CRUS</name>
<dbReference type="CDD" id="cd12679">
    <property type="entry name" value="RRM_SAFB1_SAFB2"/>
    <property type="match status" value="1"/>
</dbReference>
<feature type="domain" description="SAP" evidence="16">
    <location>
        <begin position="12"/>
        <end position="46"/>
    </location>
</feature>
<evidence type="ECO:0000256" key="4">
    <source>
        <dbReference type="ARBA" id="ARBA00022499"/>
    </source>
</evidence>
<feature type="compositionally biased region" description="Polar residues" evidence="14">
    <location>
        <begin position="702"/>
        <end position="712"/>
    </location>
</feature>
<dbReference type="SUPFAM" id="SSF68906">
    <property type="entry name" value="SAP domain"/>
    <property type="match status" value="1"/>
</dbReference>
<keyword evidence="18" id="KW-1185">Reference proteome</keyword>
<dbReference type="InterPro" id="IPR036361">
    <property type="entry name" value="SAP_dom_sf"/>
</dbReference>
<feature type="compositionally biased region" description="Basic and acidic residues" evidence="14">
    <location>
        <begin position="513"/>
        <end position="538"/>
    </location>
</feature>
<dbReference type="GO" id="GO:0050684">
    <property type="term" value="P:regulation of mRNA processing"/>
    <property type="evidence" value="ECO:0007669"/>
    <property type="project" value="TreeGrafter"/>
</dbReference>
<keyword evidence="12" id="KW-0539">Nucleus</keyword>
<evidence type="ECO:0000256" key="3">
    <source>
        <dbReference type="ARBA" id="ARBA00022491"/>
    </source>
</evidence>
<reference evidence="17" key="1">
    <citation type="submission" date="2021-11" db="EMBL/GenBank/DDBJ databases">
        <authorList>
            <person name="Schell T."/>
        </authorList>
    </citation>
    <scope>NUCLEOTIDE SEQUENCE</scope>
    <source>
        <strain evidence="17">M5</strain>
    </source>
</reference>
<keyword evidence="4" id="KW-1017">Isopeptide bond</keyword>
<feature type="compositionally biased region" description="Basic and acidic residues" evidence="14">
    <location>
        <begin position="378"/>
        <end position="388"/>
    </location>
</feature>
<evidence type="ECO:0000256" key="2">
    <source>
        <dbReference type="ARBA" id="ARBA00022481"/>
    </source>
</evidence>
<dbReference type="Gene3D" id="3.30.70.330">
    <property type="match status" value="1"/>
</dbReference>
<dbReference type="InterPro" id="IPR000504">
    <property type="entry name" value="RRM_dom"/>
</dbReference>
<feature type="region of interest" description="Disordered" evidence="14">
    <location>
        <begin position="430"/>
        <end position="538"/>
    </location>
</feature>
<keyword evidence="9" id="KW-0805">Transcription regulation</keyword>
<protein>
    <recommendedName>
        <fullName evidence="19">SAFB-like transcription modulator</fullName>
    </recommendedName>
</protein>
<evidence type="ECO:0008006" key="19">
    <source>
        <dbReference type="Google" id="ProtNLM"/>
    </source>
</evidence>
<evidence type="ECO:0000256" key="11">
    <source>
        <dbReference type="ARBA" id="ARBA00023163"/>
    </source>
</evidence>
<evidence type="ECO:0000256" key="10">
    <source>
        <dbReference type="ARBA" id="ARBA00023125"/>
    </source>
</evidence>
<feature type="region of interest" description="Disordered" evidence="14">
    <location>
        <begin position="161"/>
        <end position="292"/>
    </location>
</feature>
<comment type="caution">
    <text evidence="17">The sequence shown here is derived from an EMBL/GenBank/DDBJ whole genome shotgun (WGS) entry which is preliminary data.</text>
</comment>
<keyword evidence="3" id="KW-0678">Repressor</keyword>
<keyword evidence="6" id="KW-0832">Ubl conjugation</keyword>
<keyword evidence="5" id="KW-0597">Phosphoprotein</keyword>
<dbReference type="GO" id="GO:0003723">
    <property type="term" value="F:RNA binding"/>
    <property type="evidence" value="ECO:0007669"/>
    <property type="project" value="UniProtKB-UniRule"/>
</dbReference>